<dbReference type="AlphaFoldDB" id="A0A1E5FUS6"/>
<feature type="signal peptide" evidence="1">
    <location>
        <begin position="1"/>
        <end position="22"/>
    </location>
</feature>
<proteinExistence type="predicted"/>
<organism evidence="2 3">
    <name type="scientific">Vibrio splendidus 12E03</name>
    <dbReference type="NCBI Taxonomy" id="1191305"/>
    <lineage>
        <taxon>Bacteria</taxon>
        <taxon>Pseudomonadati</taxon>
        <taxon>Pseudomonadota</taxon>
        <taxon>Gammaproteobacteria</taxon>
        <taxon>Vibrionales</taxon>
        <taxon>Vibrionaceae</taxon>
        <taxon>Vibrio</taxon>
    </lineage>
</organism>
<accession>A0A1E5FUS6</accession>
<feature type="chain" id="PRO_5009176759" description="Fimbrial protein" evidence="1">
    <location>
        <begin position="23"/>
        <end position="343"/>
    </location>
</feature>
<reference evidence="2 3" key="1">
    <citation type="journal article" date="2012" name="Science">
        <title>Ecological populations of bacteria act as socially cohesive units of antibiotic production and resistance.</title>
        <authorList>
            <person name="Cordero O.X."/>
            <person name="Wildschutte H."/>
            <person name="Kirkup B."/>
            <person name="Proehl S."/>
            <person name="Ngo L."/>
            <person name="Hussain F."/>
            <person name="Le Roux F."/>
            <person name="Mincer T."/>
            <person name="Polz M.F."/>
        </authorList>
    </citation>
    <scope>NUCLEOTIDE SEQUENCE [LARGE SCALE GENOMIC DNA]</scope>
    <source>
        <strain evidence="2 3">12E03</strain>
    </source>
</reference>
<protein>
    <recommendedName>
        <fullName evidence="4">Fimbrial protein</fullName>
    </recommendedName>
</protein>
<evidence type="ECO:0000313" key="2">
    <source>
        <dbReference type="EMBL" id="OEF94286.1"/>
    </source>
</evidence>
<dbReference type="EMBL" id="AJZD02000068">
    <property type="protein sequence ID" value="OEF94286.1"/>
    <property type="molecule type" value="Genomic_DNA"/>
</dbReference>
<gene>
    <name evidence="2" type="ORF">A142_17825</name>
</gene>
<dbReference type="OrthoDB" id="5892849at2"/>
<dbReference type="Proteomes" id="UP000094802">
    <property type="component" value="Unassembled WGS sequence"/>
</dbReference>
<sequence length="343" mass="36956">MPGRILYIAAFIALMTTNIAQAAFEVRAEVKSGGVRWDNVTRYKGKMLPSTWGTPPMLQASEAWAAATFSGTPPAEMTLIGGSGNTSPSISIDISGVQYNTTGIEFAQSTNTVGGGCSFDEVSLPIVTVEGPNCVSSVRLINKQKSSPFIFLRPIFDINESEIVSALSELPEGVYSASVPVNIRYYYENDGIMTYRNINEVMLFSFDYQPVQLDSIFVTGDGVMTPVYDTIGKKITSTTSFDITVNGYFNDGIVLTMPEQSYELVNSNSPGVVIPYSIHCDECGSNNLVDDGKLIHKTTAISEGAGVKTSINFTLDFDYDIKGSSAVSGDYSDAVVIMLEPGI</sequence>
<comment type="caution">
    <text evidence="2">The sequence shown here is derived from an EMBL/GenBank/DDBJ whole genome shotgun (WGS) entry which is preliminary data.</text>
</comment>
<evidence type="ECO:0008006" key="4">
    <source>
        <dbReference type="Google" id="ProtNLM"/>
    </source>
</evidence>
<evidence type="ECO:0000256" key="1">
    <source>
        <dbReference type="SAM" id="SignalP"/>
    </source>
</evidence>
<keyword evidence="1" id="KW-0732">Signal</keyword>
<name>A0A1E5FUS6_VIBSP</name>
<evidence type="ECO:0000313" key="3">
    <source>
        <dbReference type="Proteomes" id="UP000094802"/>
    </source>
</evidence>
<dbReference type="RefSeq" id="WP_019822346.1">
    <property type="nucleotide sequence ID" value="NZ_AJZD02000068.1"/>
</dbReference>